<name>A0ABY6DIX5_9NEIS</name>
<evidence type="ECO:0000259" key="1">
    <source>
        <dbReference type="PROSITE" id="PS51833"/>
    </source>
</evidence>
<dbReference type="PROSITE" id="PS51833">
    <property type="entry name" value="HDOD"/>
    <property type="match status" value="1"/>
</dbReference>
<dbReference type="InterPro" id="IPR013976">
    <property type="entry name" value="HDOD"/>
</dbReference>
<dbReference type="RefSeq" id="WP_263123599.1">
    <property type="nucleotide sequence ID" value="NZ_CP106753.1"/>
</dbReference>
<dbReference type="SUPFAM" id="SSF109604">
    <property type="entry name" value="HD-domain/PDEase-like"/>
    <property type="match status" value="1"/>
</dbReference>
<evidence type="ECO:0000313" key="3">
    <source>
        <dbReference type="Proteomes" id="UP001061302"/>
    </source>
</evidence>
<dbReference type="InterPro" id="IPR003018">
    <property type="entry name" value="GAF"/>
</dbReference>
<dbReference type="Pfam" id="PF08668">
    <property type="entry name" value="HDOD"/>
    <property type="match status" value="1"/>
</dbReference>
<dbReference type="EMBL" id="CP106753">
    <property type="protein sequence ID" value="UXY14300.1"/>
    <property type="molecule type" value="Genomic_DNA"/>
</dbReference>
<dbReference type="Pfam" id="PF13492">
    <property type="entry name" value="GAF_3"/>
    <property type="match status" value="1"/>
</dbReference>
<organism evidence="2 3">
    <name type="scientific">Chitiniphilus purpureus</name>
    <dbReference type="NCBI Taxonomy" id="2981137"/>
    <lineage>
        <taxon>Bacteria</taxon>
        <taxon>Pseudomonadati</taxon>
        <taxon>Pseudomonadota</taxon>
        <taxon>Betaproteobacteria</taxon>
        <taxon>Neisseriales</taxon>
        <taxon>Chitinibacteraceae</taxon>
        <taxon>Chitiniphilus</taxon>
    </lineage>
</organism>
<protein>
    <submittedName>
        <fullName evidence="2">HDOD domain-containing protein</fullName>
    </submittedName>
</protein>
<dbReference type="SUPFAM" id="SSF55781">
    <property type="entry name" value="GAF domain-like"/>
    <property type="match status" value="1"/>
</dbReference>
<accession>A0ABY6DIX5</accession>
<keyword evidence="3" id="KW-1185">Reference proteome</keyword>
<sequence>MATLTSDQAATWHSKALPMLQTSRERLLPLARRAERVQPQEVADIVQRDPLLVAQVLRAANQRSRSGLSADVIAIDNAVMLYGVAPFVERFARGPTVEELLAGDETRYRRYRSAVLEIRFAAGLAREFAHRRHDARPEEILAGALLHGIPALLGLLDPTHVVTPAMLPQLLGAWHIPEAVRTLCDEPREAGPRQVLHQAALHLAQDMQHGWWQPALQGRLQVIAQVLQQPIDAVWRVATTQALTCAGRDYAETAGFWPAARWLPMLPGDWPLPAAPASAPLRPDPLAQRLQALHLAGRQGVPANQIVSLVVRALAEGLTMRRIALILLTQDGRLLRTRFTHGAVQDDPLCRLELALDPPTLFSQLLQKPQCVWLRGDKRREWAALLPEHLTTQIGGADFCAMSLFVGDKPLGVLFADRSVEAPLVDGDYQSLRRICQLACTALADSTRRAS</sequence>
<feature type="domain" description="HDOD" evidence="1">
    <location>
        <begin position="17"/>
        <end position="205"/>
    </location>
</feature>
<proteinExistence type="predicted"/>
<dbReference type="Gene3D" id="1.10.3210.10">
    <property type="entry name" value="Hypothetical protein af1432"/>
    <property type="match status" value="1"/>
</dbReference>
<gene>
    <name evidence="2" type="ORF">N8I74_13365</name>
</gene>
<reference evidence="2" key="1">
    <citation type="submission" date="2022-10" db="EMBL/GenBank/DDBJ databases">
        <title>Chitiniphilus purpureus sp. nov., a novel chitin-degrading bacterium isolated from crawfish pond sediment.</title>
        <authorList>
            <person name="Li K."/>
        </authorList>
    </citation>
    <scope>NUCLEOTIDE SEQUENCE</scope>
    <source>
        <strain evidence="2">CD1</strain>
    </source>
</reference>
<dbReference type="Proteomes" id="UP001061302">
    <property type="component" value="Chromosome"/>
</dbReference>
<dbReference type="InterPro" id="IPR029016">
    <property type="entry name" value="GAF-like_dom_sf"/>
</dbReference>
<dbReference type="Gene3D" id="3.30.450.40">
    <property type="match status" value="1"/>
</dbReference>
<evidence type="ECO:0000313" key="2">
    <source>
        <dbReference type="EMBL" id="UXY14300.1"/>
    </source>
</evidence>